<evidence type="ECO:0000259" key="2">
    <source>
        <dbReference type="Pfam" id="PF00717"/>
    </source>
</evidence>
<dbReference type="InterPro" id="IPR014795">
    <property type="entry name" value="TacA_1-like"/>
</dbReference>
<reference evidence="3" key="1">
    <citation type="submission" date="2021-01" db="EMBL/GenBank/DDBJ databases">
        <title>Modified the classification status of verrucomicrobia.</title>
        <authorList>
            <person name="Feng X."/>
        </authorList>
    </citation>
    <scope>NUCLEOTIDE SEQUENCE</scope>
    <source>
        <strain evidence="3">KCTC 12986</strain>
    </source>
</reference>
<organism evidence="3 4">
    <name type="scientific">Roseibacillus ishigakijimensis</name>
    <dbReference type="NCBI Taxonomy" id="454146"/>
    <lineage>
        <taxon>Bacteria</taxon>
        <taxon>Pseudomonadati</taxon>
        <taxon>Verrucomicrobiota</taxon>
        <taxon>Verrucomicrobiia</taxon>
        <taxon>Verrucomicrobiales</taxon>
        <taxon>Verrucomicrobiaceae</taxon>
        <taxon>Roseibacillus</taxon>
    </lineage>
</organism>
<dbReference type="InterPro" id="IPR036286">
    <property type="entry name" value="LexA/Signal_pep-like_sf"/>
</dbReference>
<dbReference type="Gene3D" id="1.20.5.780">
    <property type="entry name" value="Single helix bin"/>
    <property type="match status" value="1"/>
</dbReference>
<protein>
    <submittedName>
        <fullName evidence="3">DUF1778 domain-containing protein</fullName>
    </submittedName>
</protein>
<dbReference type="Pfam" id="PF00717">
    <property type="entry name" value="Peptidase_S24"/>
    <property type="match status" value="1"/>
</dbReference>
<evidence type="ECO:0000313" key="3">
    <source>
        <dbReference type="EMBL" id="MBK1835043.1"/>
    </source>
</evidence>
<accession>A0A934RQF9</accession>
<evidence type="ECO:0000313" key="4">
    <source>
        <dbReference type="Proteomes" id="UP000604083"/>
    </source>
</evidence>
<sequence length="176" mass="19842">MTDQEFDLIENAANIVQTPFRDFVLRAAIARARQEMSVQEANITPLRPRQSAHLMAAAGSPISAEVLEEMDDSGIIRVQISGLSMEPKLHDGDIIEMRHKSKARSHFMKKGLIYLVEVEGGYAVKRYNTRKAREDEQDAEYLTPTGSVGVLESINPEFEPIDITCPVEWVAWLEEQ</sequence>
<dbReference type="Pfam" id="PF08681">
    <property type="entry name" value="TacA1"/>
    <property type="match status" value="1"/>
</dbReference>
<dbReference type="Proteomes" id="UP000604083">
    <property type="component" value="Unassembled WGS sequence"/>
</dbReference>
<keyword evidence="1" id="KW-1277">Toxin-antitoxin system</keyword>
<keyword evidence="4" id="KW-1185">Reference proteome</keyword>
<gene>
    <name evidence="3" type="ORF">JIN78_13310</name>
</gene>
<evidence type="ECO:0000256" key="1">
    <source>
        <dbReference type="ARBA" id="ARBA00022649"/>
    </source>
</evidence>
<name>A0A934RQF9_9BACT</name>
<dbReference type="EMBL" id="JAENIO010000038">
    <property type="protein sequence ID" value="MBK1835043.1"/>
    <property type="molecule type" value="Genomic_DNA"/>
</dbReference>
<comment type="caution">
    <text evidence="3">The sequence shown here is derived from an EMBL/GenBank/DDBJ whole genome shotgun (WGS) entry which is preliminary data.</text>
</comment>
<dbReference type="InterPro" id="IPR039418">
    <property type="entry name" value="LexA-like"/>
</dbReference>
<dbReference type="Gene3D" id="2.10.109.10">
    <property type="entry name" value="Umud Fragment, subunit A"/>
    <property type="match status" value="1"/>
</dbReference>
<dbReference type="AlphaFoldDB" id="A0A934RQF9"/>
<dbReference type="InterPro" id="IPR015927">
    <property type="entry name" value="Peptidase_S24_S26A/B/C"/>
</dbReference>
<feature type="domain" description="Peptidase S24/S26A/S26B/S26C" evidence="2">
    <location>
        <begin position="72"/>
        <end position="133"/>
    </location>
</feature>
<dbReference type="CDD" id="cd06529">
    <property type="entry name" value="S24_LexA-like"/>
    <property type="match status" value="1"/>
</dbReference>
<dbReference type="SUPFAM" id="SSF51306">
    <property type="entry name" value="LexA/Signal peptidase"/>
    <property type="match status" value="1"/>
</dbReference>
<proteinExistence type="predicted"/>